<sequence>MDIAMKWYEIRVNTTEEASDAVSEMLTSMGAGGVAIMDPFDIRKEILNPNTLDYADDEFLESLGEDVIIKAYFQNGLDINDVLKQINEGLKNISQFLDIGKGLDGYGEIDDEDWSTSWKKYYKPFRLTDRIVIKPTWEEYEVNPNDIAVEMDPGMAFGTGTHETTQMCSRLLDNYMKDEYEVLDVGCGTGILSIIAGKLGARKVEAIDIDEVAVRVAAENISLNKESSRINVFKGVLTDLAQDEKKYDIIVANIIANVIIDLAEVIPYYLKRKASLFITSGIIKERRQEVVNACLKSGMSCIETLEMGEWVAMVFKCQDTL</sequence>
<comment type="similarity">
    <text evidence="1 6">Belongs to the methyltransferase superfamily. PrmA family.</text>
</comment>
<proteinExistence type="inferred from homology"/>
<dbReference type="InterPro" id="IPR050078">
    <property type="entry name" value="Ribosomal_L11_MeTrfase_PrmA"/>
</dbReference>
<dbReference type="EMBL" id="QKMR01000010">
    <property type="protein sequence ID" value="PYG87636.1"/>
    <property type="molecule type" value="Genomic_DNA"/>
</dbReference>
<evidence type="ECO:0000256" key="3">
    <source>
        <dbReference type="ARBA" id="ARBA00022603"/>
    </source>
</evidence>
<keyword evidence="7" id="KW-0689">Ribosomal protein</keyword>
<evidence type="ECO:0000256" key="5">
    <source>
        <dbReference type="ARBA" id="ARBA00022691"/>
    </source>
</evidence>
<feature type="binding site" evidence="6">
    <location>
        <position position="208"/>
    </location>
    <ligand>
        <name>S-adenosyl-L-methionine</name>
        <dbReference type="ChEBI" id="CHEBI:59789"/>
    </ligand>
</feature>
<gene>
    <name evidence="6" type="primary">prmA</name>
    <name evidence="7" type="ORF">LY28_02008</name>
</gene>
<comment type="caution">
    <text evidence="7">The sequence shown here is derived from an EMBL/GenBank/DDBJ whole genome shotgun (WGS) entry which is preliminary data.</text>
</comment>
<organism evidence="7 8">
    <name type="scientific">Ruminiclostridium sufflavum DSM 19573</name>
    <dbReference type="NCBI Taxonomy" id="1121337"/>
    <lineage>
        <taxon>Bacteria</taxon>
        <taxon>Bacillati</taxon>
        <taxon>Bacillota</taxon>
        <taxon>Clostridia</taxon>
        <taxon>Eubacteriales</taxon>
        <taxon>Oscillospiraceae</taxon>
        <taxon>Ruminiclostridium</taxon>
    </lineage>
</organism>
<dbReference type="Pfam" id="PF06325">
    <property type="entry name" value="PrmA"/>
    <property type="match status" value="1"/>
</dbReference>
<dbReference type="Proteomes" id="UP000248132">
    <property type="component" value="Unassembled WGS sequence"/>
</dbReference>
<dbReference type="GO" id="GO:0016279">
    <property type="term" value="F:protein-lysine N-methyltransferase activity"/>
    <property type="evidence" value="ECO:0007669"/>
    <property type="project" value="RHEA"/>
</dbReference>
<dbReference type="HAMAP" id="MF_00735">
    <property type="entry name" value="Methyltr_PrmA"/>
    <property type="match status" value="1"/>
</dbReference>
<dbReference type="SUPFAM" id="SSF53335">
    <property type="entry name" value="S-adenosyl-L-methionine-dependent methyltransferases"/>
    <property type="match status" value="1"/>
</dbReference>
<dbReference type="NCBIfam" id="TIGR00406">
    <property type="entry name" value="prmA"/>
    <property type="match status" value="1"/>
</dbReference>
<dbReference type="InterPro" id="IPR004498">
    <property type="entry name" value="Ribosomal_PrmA_MeTrfase"/>
</dbReference>
<name>A0A318XLX6_9FIRM</name>
<protein>
    <recommendedName>
        <fullName evidence="6">Ribosomal protein L11 methyltransferase</fullName>
        <shortName evidence="6">L11 Mtase</shortName>
        <ecNumber evidence="6">2.1.1.-</ecNumber>
    </recommendedName>
</protein>
<dbReference type="AlphaFoldDB" id="A0A318XLX6"/>
<evidence type="ECO:0000313" key="8">
    <source>
        <dbReference type="Proteomes" id="UP000248132"/>
    </source>
</evidence>
<evidence type="ECO:0000256" key="4">
    <source>
        <dbReference type="ARBA" id="ARBA00022679"/>
    </source>
</evidence>
<dbReference type="GO" id="GO:0005737">
    <property type="term" value="C:cytoplasm"/>
    <property type="evidence" value="ECO:0007669"/>
    <property type="project" value="UniProtKB-SubCell"/>
</dbReference>
<comment type="catalytic activity">
    <reaction evidence="6">
        <text>L-lysyl-[protein] + 3 S-adenosyl-L-methionine = N(6),N(6),N(6)-trimethyl-L-lysyl-[protein] + 3 S-adenosyl-L-homocysteine + 3 H(+)</text>
        <dbReference type="Rhea" id="RHEA:54192"/>
        <dbReference type="Rhea" id="RHEA-COMP:9752"/>
        <dbReference type="Rhea" id="RHEA-COMP:13826"/>
        <dbReference type="ChEBI" id="CHEBI:15378"/>
        <dbReference type="ChEBI" id="CHEBI:29969"/>
        <dbReference type="ChEBI" id="CHEBI:57856"/>
        <dbReference type="ChEBI" id="CHEBI:59789"/>
        <dbReference type="ChEBI" id="CHEBI:61961"/>
    </reaction>
</comment>
<evidence type="ECO:0000256" key="2">
    <source>
        <dbReference type="ARBA" id="ARBA00022490"/>
    </source>
</evidence>
<comment type="subcellular location">
    <subcellularLocation>
        <location evidence="6">Cytoplasm</location>
    </subcellularLocation>
</comment>
<dbReference type="CDD" id="cd02440">
    <property type="entry name" value="AdoMet_MTases"/>
    <property type="match status" value="1"/>
</dbReference>
<dbReference type="InterPro" id="IPR029063">
    <property type="entry name" value="SAM-dependent_MTases_sf"/>
</dbReference>
<evidence type="ECO:0000256" key="6">
    <source>
        <dbReference type="HAMAP-Rule" id="MF_00735"/>
    </source>
</evidence>
<feature type="binding site" evidence="6">
    <location>
        <position position="186"/>
    </location>
    <ligand>
        <name>S-adenosyl-L-methionine</name>
        <dbReference type="ChEBI" id="CHEBI:59789"/>
    </ligand>
</feature>
<dbReference type="GO" id="GO:0005840">
    <property type="term" value="C:ribosome"/>
    <property type="evidence" value="ECO:0007669"/>
    <property type="project" value="UniProtKB-KW"/>
</dbReference>
<evidence type="ECO:0000313" key="7">
    <source>
        <dbReference type="EMBL" id="PYG87636.1"/>
    </source>
</evidence>
<feature type="binding site" evidence="6">
    <location>
        <position position="253"/>
    </location>
    <ligand>
        <name>S-adenosyl-L-methionine</name>
        <dbReference type="ChEBI" id="CHEBI:59789"/>
    </ligand>
</feature>
<accession>A0A318XLX6</accession>
<keyword evidence="3 6" id="KW-0489">Methyltransferase</keyword>
<dbReference type="EC" id="2.1.1.-" evidence="6"/>
<feature type="binding site" evidence="6">
    <location>
        <position position="165"/>
    </location>
    <ligand>
        <name>S-adenosyl-L-methionine</name>
        <dbReference type="ChEBI" id="CHEBI:59789"/>
    </ligand>
</feature>
<keyword evidence="5 6" id="KW-0949">S-adenosyl-L-methionine</keyword>
<keyword evidence="8" id="KW-1185">Reference proteome</keyword>
<dbReference type="Gene3D" id="3.40.50.150">
    <property type="entry name" value="Vaccinia Virus protein VP39"/>
    <property type="match status" value="1"/>
</dbReference>
<dbReference type="PIRSF" id="PIRSF000401">
    <property type="entry name" value="RPL11_MTase"/>
    <property type="match status" value="1"/>
</dbReference>
<comment type="function">
    <text evidence="6">Methylates ribosomal protein L11.</text>
</comment>
<keyword evidence="7" id="KW-0687">Ribonucleoprotein</keyword>
<keyword evidence="4 6" id="KW-0808">Transferase</keyword>
<evidence type="ECO:0000256" key="1">
    <source>
        <dbReference type="ARBA" id="ARBA00009741"/>
    </source>
</evidence>
<dbReference type="PANTHER" id="PTHR43648:SF1">
    <property type="entry name" value="ELECTRON TRANSFER FLAVOPROTEIN BETA SUBUNIT LYSINE METHYLTRANSFERASE"/>
    <property type="match status" value="1"/>
</dbReference>
<dbReference type="PANTHER" id="PTHR43648">
    <property type="entry name" value="ELECTRON TRANSFER FLAVOPROTEIN BETA SUBUNIT LYSINE METHYLTRANSFERASE"/>
    <property type="match status" value="1"/>
</dbReference>
<keyword evidence="2 6" id="KW-0963">Cytoplasm</keyword>
<dbReference type="GO" id="GO:0032259">
    <property type="term" value="P:methylation"/>
    <property type="evidence" value="ECO:0007669"/>
    <property type="project" value="UniProtKB-KW"/>
</dbReference>
<reference evidence="7 8" key="1">
    <citation type="submission" date="2018-06" db="EMBL/GenBank/DDBJ databases">
        <title>Genomic Encyclopedia of Type Strains, Phase I: the one thousand microbial genomes (KMG-I) project.</title>
        <authorList>
            <person name="Kyrpides N."/>
        </authorList>
    </citation>
    <scope>NUCLEOTIDE SEQUENCE [LARGE SCALE GENOMIC DNA]</scope>
    <source>
        <strain evidence="7 8">DSM 19573</strain>
    </source>
</reference>